<accession>A0A8U7P0R3</accession>
<keyword evidence="12" id="KW-1185">Reference proteome</keyword>
<evidence type="ECO:0000313" key="12">
    <source>
        <dbReference type="Proteomes" id="UP000694553"/>
    </source>
</evidence>
<feature type="compositionally biased region" description="Low complexity" evidence="10">
    <location>
        <begin position="143"/>
        <end position="158"/>
    </location>
</feature>
<dbReference type="Proteomes" id="UP000694553">
    <property type="component" value="Unassembled WGS sequence"/>
</dbReference>
<keyword evidence="6" id="KW-0472">Membrane</keyword>
<evidence type="ECO:0000256" key="2">
    <source>
        <dbReference type="ARBA" id="ARBA00007279"/>
    </source>
</evidence>
<feature type="region of interest" description="Disordered" evidence="10">
    <location>
        <begin position="131"/>
        <end position="182"/>
    </location>
</feature>
<feature type="region of interest" description="Disordered" evidence="10">
    <location>
        <begin position="225"/>
        <end position="264"/>
    </location>
</feature>
<dbReference type="PANTHER" id="PTHR32001">
    <property type="entry name" value="KERATINOCYTE-ASSOCIATED PROTEIN 2"/>
    <property type="match status" value="1"/>
</dbReference>
<protein>
    <recommendedName>
        <fullName evidence="3">Dolichyl-diphosphooligosaccharide--protein glycosyltransferase subunit KCP2</fullName>
    </recommendedName>
    <alternativeName>
        <fullName evidence="7">Keratinocyte-associated protein 2</fullName>
    </alternativeName>
</protein>
<evidence type="ECO:0000256" key="6">
    <source>
        <dbReference type="ARBA" id="ARBA00023136"/>
    </source>
</evidence>
<dbReference type="Ensembl" id="ENSCMUT00000037125.1">
    <property type="protein sequence ID" value="ENSCMUP00000034393.1"/>
    <property type="gene ID" value="ENSCMUG00000019775.1"/>
</dbReference>
<dbReference type="Pfam" id="PF09775">
    <property type="entry name" value="Keratin_assoc"/>
    <property type="match status" value="1"/>
</dbReference>
<gene>
    <name evidence="11" type="primary">KRTCAP2</name>
</gene>
<organism evidence="11 12">
    <name type="scientific">Corvus moneduloides</name>
    <name type="common">New Caledonian crow</name>
    <dbReference type="NCBI Taxonomy" id="1196302"/>
    <lineage>
        <taxon>Eukaryota</taxon>
        <taxon>Metazoa</taxon>
        <taxon>Chordata</taxon>
        <taxon>Craniata</taxon>
        <taxon>Vertebrata</taxon>
        <taxon>Euteleostomi</taxon>
        <taxon>Archelosauria</taxon>
        <taxon>Archosauria</taxon>
        <taxon>Dinosauria</taxon>
        <taxon>Saurischia</taxon>
        <taxon>Theropoda</taxon>
        <taxon>Coelurosauria</taxon>
        <taxon>Aves</taxon>
        <taxon>Neognathae</taxon>
        <taxon>Neoaves</taxon>
        <taxon>Telluraves</taxon>
        <taxon>Australaves</taxon>
        <taxon>Passeriformes</taxon>
        <taxon>Corvoidea</taxon>
        <taxon>Corvidae</taxon>
        <taxon>Corvus</taxon>
    </lineage>
</organism>
<evidence type="ECO:0000313" key="11">
    <source>
        <dbReference type="Ensembl" id="ENSCMUP00000034393.1"/>
    </source>
</evidence>
<reference evidence="11" key="3">
    <citation type="submission" date="2025-09" db="UniProtKB">
        <authorList>
            <consortium name="Ensembl"/>
        </authorList>
    </citation>
    <scope>IDENTIFICATION</scope>
</reference>
<evidence type="ECO:0000256" key="1">
    <source>
        <dbReference type="ARBA" id="ARBA00004141"/>
    </source>
</evidence>
<evidence type="ECO:0000256" key="8">
    <source>
        <dbReference type="ARBA" id="ARBA00053818"/>
    </source>
</evidence>
<comment type="similarity">
    <text evidence="2">Belongs to the KRTCAP2 family.</text>
</comment>
<reference evidence="12" key="1">
    <citation type="submission" date="2019-10" db="EMBL/GenBank/DDBJ databases">
        <title>Corvus moneduloides (New Caledonian crow) genome, bCorMon1, primary haplotype.</title>
        <authorList>
            <person name="Rutz C."/>
            <person name="Fungtammasan C."/>
            <person name="Mountcastle J."/>
            <person name="Formenti G."/>
            <person name="Chow W."/>
            <person name="Howe K."/>
            <person name="Steele M.P."/>
            <person name="Fernandes J."/>
            <person name="Gilbert M.T.P."/>
            <person name="Fedrigo O."/>
            <person name="Jarvis E.D."/>
            <person name="Gemmell N."/>
        </authorList>
    </citation>
    <scope>NUCLEOTIDE SEQUENCE [LARGE SCALE GENOMIC DNA]</scope>
</reference>
<keyword evidence="5" id="KW-1133">Transmembrane helix</keyword>
<comment type="subcellular location">
    <subcellularLocation>
        <location evidence="1">Membrane</location>
        <topology evidence="1">Multi-pass membrane protein</topology>
    </subcellularLocation>
</comment>
<dbReference type="GO" id="GO:0016020">
    <property type="term" value="C:membrane"/>
    <property type="evidence" value="ECO:0007669"/>
    <property type="project" value="UniProtKB-SubCell"/>
</dbReference>
<keyword evidence="4" id="KW-0812">Transmembrane</keyword>
<sequence>MAVGTGTSLALSSLLSLLLFAGMQMYSRQLASTEWLTIQGGLLGSALFVCSLTASLGTGSGTGGQKRGWRGVGPEHRVRGLETEPKGWWGAGPGAGSGSRGWEQGRGMGVGGREQVQRPGVGLEQRGWEMGGQQDPVLSLNPTTRPSTTWRTSSSGRASRPRYSPRVSAVGAQEGSGNTSVSKGLWKGWGCSSSETGWSQPCPGTVAAPLELLLGLGEMMLLLQPRPPPSPGAALQHRVSPGSPQSSPASCWPCSPLASSTGSV</sequence>
<comment type="function">
    <text evidence="8">Subunit of STT3A-containing oligosaccharyl transferase (OST-A) complex that catalyzes the initial transfer of a defined glycan (Glc(3)Man(9)GlcNAc(2) in eukaryotes) from the lipid carrier dolichol-pyrophosphate to an asparagine residue within an Asn-X-Ser/Thr consensus motif in nascent polypeptide chains, the first step in protein N-glycosylation. N-glycosylation occurs cotranslationally and the complex associates with the Sec61 complex at the channel-forming translocon complex that mediates protein translocation across the endoplasmic reticulum (ER). Within the OST-A complex, acts as an adapter that anchors the OST-A complex to the Sec61 complex. May be involved in N-glycosylation of APP (amyloid-beta precursor protein). Can modulate gamma-secretase cleavage of APP by enhancing endoprotelysis of PSEN1.</text>
</comment>
<dbReference type="PANTHER" id="PTHR32001:SF1">
    <property type="entry name" value="KERATINOCYTE-ASSOCIATED PROTEIN 2"/>
    <property type="match status" value="1"/>
</dbReference>
<evidence type="ECO:0000256" key="4">
    <source>
        <dbReference type="ARBA" id="ARBA00022692"/>
    </source>
</evidence>
<proteinExistence type="inferred from homology"/>
<dbReference type="InterPro" id="IPR018614">
    <property type="entry name" value="KRTCAP2"/>
</dbReference>
<evidence type="ECO:0000256" key="5">
    <source>
        <dbReference type="ARBA" id="ARBA00022989"/>
    </source>
</evidence>
<reference evidence="11" key="2">
    <citation type="submission" date="2025-08" db="UniProtKB">
        <authorList>
            <consortium name="Ensembl"/>
        </authorList>
    </citation>
    <scope>IDENTIFICATION</scope>
</reference>
<evidence type="ECO:0000256" key="10">
    <source>
        <dbReference type="SAM" id="MobiDB-lite"/>
    </source>
</evidence>
<dbReference type="AlphaFoldDB" id="A0A8U7P0R3"/>
<name>A0A8U7P0R3_CORMO</name>
<evidence type="ECO:0000256" key="7">
    <source>
        <dbReference type="ARBA" id="ARBA00049813"/>
    </source>
</evidence>
<evidence type="ECO:0000256" key="9">
    <source>
        <dbReference type="ARBA" id="ARBA00063768"/>
    </source>
</evidence>
<comment type="subunit">
    <text evidence="9">Component of STT3A-containing oligosaccharyl transferase (OST-A) complex. STT3A-containing complex assembly occurs through the formation of 3 subcomplexes. Subcomplex 1 contains RPN1 and TMEM258, subcomplex 2 contains the STT3A-specific subunits STT3A, DC2/OSTC, and KCP2 as well as the core subunit OST4, and subcomplex 3 contains RPN2, DAD1, and OST48. The OST-A complex can form stable complexes with the Sec61 complex or with both the Sec61 and TRAP complexes. Interacts with PSEN1 and NCSTN; indicative for an association with the gamma-secretase complex.</text>
</comment>
<evidence type="ECO:0000256" key="3">
    <source>
        <dbReference type="ARBA" id="ARBA00020175"/>
    </source>
</evidence>